<name>A0A0R3S600_9BILA</name>
<dbReference type="WBParaSite" id="EEL_0001022201-mRNA-1">
    <property type="protein sequence ID" value="EEL_0001022201-mRNA-1"/>
    <property type="gene ID" value="EEL_0001022201"/>
</dbReference>
<accession>A0A0R3S600</accession>
<organism evidence="1 2">
    <name type="scientific">Elaeophora elaphi</name>
    <dbReference type="NCBI Taxonomy" id="1147741"/>
    <lineage>
        <taxon>Eukaryota</taxon>
        <taxon>Metazoa</taxon>
        <taxon>Ecdysozoa</taxon>
        <taxon>Nematoda</taxon>
        <taxon>Chromadorea</taxon>
        <taxon>Rhabditida</taxon>
        <taxon>Spirurina</taxon>
        <taxon>Spiruromorpha</taxon>
        <taxon>Filarioidea</taxon>
        <taxon>Onchocercidae</taxon>
        <taxon>Elaeophora</taxon>
    </lineage>
</organism>
<dbReference type="Proteomes" id="UP000050640">
    <property type="component" value="Unplaced"/>
</dbReference>
<evidence type="ECO:0000313" key="1">
    <source>
        <dbReference type="Proteomes" id="UP000050640"/>
    </source>
</evidence>
<dbReference type="AlphaFoldDB" id="A0A0R3S600"/>
<proteinExistence type="predicted"/>
<sequence>MNSSNIISLSVPFWTTESITLVSSIEETVKFSVKSMRGFAMTKTMQAKAIMTAERIHLVSDAQKCKHLKERYYVSMESVNSYF</sequence>
<keyword evidence="1" id="KW-1185">Reference proteome</keyword>
<protein>
    <submittedName>
        <fullName evidence="2">Uncharacterized protein</fullName>
    </submittedName>
</protein>
<reference evidence="2" key="1">
    <citation type="submission" date="2017-02" db="UniProtKB">
        <authorList>
            <consortium name="WormBaseParasite"/>
        </authorList>
    </citation>
    <scope>IDENTIFICATION</scope>
</reference>
<evidence type="ECO:0000313" key="2">
    <source>
        <dbReference type="WBParaSite" id="EEL_0001022201-mRNA-1"/>
    </source>
</evidence>